<dbReference type="EMBL" id="OU900095">
    <property type="protein sequence ID" value="CAG9858785.1"/>
    <property type="molecule type" value="Genomic_DNA"/>
</dbReference>
<evidence type="ECO:0000256" key="2">
    <source>
        <dbReference type="ARBA" id="ARBA00022532"/>
    </source>
</evidence>
<keyword evidence="5" id="KW-1185">Reference proteome</keyword>
<evidence type="ECO:0000313" key="5">
    <source>
        <dbReference type="Proteomes" id="UP001153712"/>
    </source>
</evidence>
<dbReference type="PANTHER" id="PTHR11835:SF60">
    <property type="entry name" value="ISOCITRATE DEHYDROGENASE [NAD] SUBUNIT, MITOCHONDRIAL"/>
    <property type="match status" value="1"/>
</dbReference>
<dbReference type="Pfam" id="PF00180">
    <property type="entry name" value="Iso_dh"/>
    <property type="match status" value="1"/>
</dbReference>
<dbReference type="SUPFAM" id="SSF53659">
    <property type="entry name" value="Isocitrate/Isopropylmalate dehydrogenase-like"/>
    <property type="match status" value="1"/>
</dbReference>
<dbReference type="OrthoDB" id="10261637at2759"/>
<reference evidence="4" key="1">
    <citation type="submission" date="2022-01" db="EMBL/GenBank/DDBJ databases">
        <authorList>
            <person name="King R."/>
        </authorList>
    </citation>
    <scope>NUCLEOTIDE SEQUENCE</scope>
</reference>
<evidence type="ECO:0000256" key="1">
    <source>
        <dbReference type="ARBA" id="ARBA00007769"/>
    </source>
</evidence>
<dbReference type="SMART" id="SM01329">
    <property type="entry name" value="Iso_dh"/>
    <property type="match status" value="1"/>
</dbReference>
<name>A0A9N9XR46_PHYSR</name>
<sequence>MNQVTQRAIIAATSRNMATTADYFGGTIRKRHKKPSYLRTVPPVTPTGGRFTVTMVPGIGAGPQMMKQLMKVFEAAGAPIDFEVIEDIKATKNIISSIKRNGVAIKGHIPELPDHASNTTLRTLLDLYTYKVHIRSYPNVRSKIDNLDVYVFRQNIEGEYAMLEHSPKPGIVESLKIITRETTERFAYWAYGFARKHMRKKITIIHKANIMKLADGLFLKTIQHIGKEFPDIKTENMIVDNCSMQIVKDPHAFDVLLTPNLYGNIVISIFCGLIGGHGLISGENISDDNAVFEVGLRHIALQDPVYFNPIAMLNAGVEMLLYLKKDAYANLIAEAVYSTLVEDKCHTPDLGGEATSSDVVNNVICRMKETLNREPLPSIFL</sequence>
<feature type="domain" description="Isopropylmalate dehydrogenase-like" evidence="3">
    <location>
        <begin position="52"/>
        <end position="363"/>
    </location>
</feature>
<accession>A0A9N9XR46</accession>
<comment type="similarity">
    <text evidence="1">Belongs to the isocitrate and isopropylmalate dehydrogenases family.</text>
</comment>
<dbReference type="GO" id="GO:0005739">
    <property type="term" value="C:mitochondrion"/>
    <property type="evidence" value="ECO:0007669"/>
    <property type="project" value="TreeGrafter"/>
</dbReference>
<gene>
    <name evidence="4" type="ORF">PHYEVI_LOCUS5172</name>
</gene>
<dbReference type="InterPro" id="IPR024084">
    <property type="entry name" value="IsoPropMal-DH-like_dom"/>
</dbReference>
<proteinExistence type="inferred from homology"/>
<protein>
    <recommendedName>
        <fullName evidence="3">Isopropylmalate dehydrogenase-like domain-containing protein</fullName>
    </recommendedName>
</protein>
<organism evidence="4 5">
    <name type="scientific">Phyllotreta striolata</name>
    <name type="common">Striped flea beetle</name>
    <name type="synonym">Crioceris striolata</name>
    <dbReference type="NCBI Taxonomy" id="444603"/>
    <lineage>
        <taxon>Eukaryota</taxon>
        <taxon>Metazoa</taxon>
        <taxon>Ecdysozoa</taxon>
        <taxon>Arthropoda</taxon>
        <taxon>Hexapoda</taxon>
        <taxon>Insecta</taxon>
        <taxon>Pterygota</taxon>
        <taxon>Neoptera</taxon>
        <taxon>Endopterygota</taxon>
        <taxon>Coleoptera</taxon>
        <taxon>Polyphaga</taxon>
        <taxon>Cucujiformia</taxon>
        <taxon>Chrysomeloidea</taxon>
        <taxon>Chrysomelidae</taxon>
        <taxon>Galerucinae</taxon>
        <taxon>Alticini</taxon>
        <taxon>Phyllotreta</taxon>
    </lineage>
</organism>
<evidence type="ECO:0000313" key="4">
    <source>
        <dbReference type="EMBL" id="CAG9858785.1"/>
    </source>
</evidence>
<evidence type="ECO:0000259" key="3">
    <source>
        <dbReference type="SMART" id="SM01329"/>
    </source>
</evidence>
<dbReference type="GO" id="GO:0006102">
    <property type="term" value="P:isocitrate metabolic process"/>
    <property type="evidence" value="ECO:0007669"/>
    <property type="project" value="TreeGrafter"/>
</dbReference>
<dbReference type="Proteomes" id="UP001153712">
    <property type="component" value="Chromosome 2"/>
</dbReference>
<dbReference type="GO" id="GO:0006099">
    <property type="term" value="P:tricarboxylic acid cycle"/>
    <property type="evidence" value="ECO:0007669"/>
    <property type="project" value="UniProtKB-KW"/>
</dbReference>
<dbReference type="Gene3D" id="3.40.718.10">
    <property type="entry name" value="Isopropylmalate Dehydrogenase"/>
    <property type="match status" value="1"/>
</dbReference>
<dbReference type="AlphaFoldDB" id="A0A9N9XR46"/>
<dbReference type="PANTHER" id="PTHR11835">
    <property type="entry name" value="DECARBOXYLATING DEHYDROGENASES-ISOCITRATE, ISOPROPYLMALATE, TARTRATE"/>
    <property type="match status" value="1"/>
</dbReference>
<keyword evidence="2" id="KW-0816">Tricarboxylic acid cycle</keyword>